<name>A0A3P8UEM6_CYNSE</name>
<protein>
    <submittedName>
        <fullName evidence="1">Uncharacterized protein</fullName>
    </submittedName>
</protein>
<reference evidence="1" key="3">
    <citation type="submission" date="2025-09" db="UniProtKB">
        <authorList>
            <consortium name="Ensembl"/>
        </authorList>
    </citation>
    <scope>IDENTIFICATION</scope>
</reference>
<organism evidence="1 2">
    <name type="scientific">Cynoglossus semilaevis</name>
    <name type="common">Tongue sole</name>
    <dbReference type="NCBI Taxonomy" id="244447"/>
    <lineage>
        <taxon>Eukaryota</taxon>
        <taxon>Metazoa</taxon>
        <taxon>Chordata</taxon>
        <taxon>Craniata</taxon>
        <taxon>Vertebrata</taxon>
        <taxon>Euteleostomi</taxon>
        <taxon>Actinopterygii</taxon>
        <taxon>Neopterygii</taxon>
        <taxon>Teleostei</taxon>
        <taxon>Neoteleostei</taxon>
        <taxon>Acanthomorphata</taxon>
        <taxon>Carangaria</taxon>
        <taxon>Pleuronectiformes</taxon>
        <taxon>Pleuronectoidei</taxon>
        <taxon>Cynoglossidae</taxon>
        <taxon>Cynoglossinae</taxon>
        <taxon>Cynoglossus</taxon>
    </lineage>
</organism>
<reference evidence="1 2" key="1">
    <citation type="journal article" date="2014" name="Nat. Genet.">
        <title>Whole-genome sequence of a flatfish provides insights into ZW sex chromosome evolution and adaptation to a benthic lifestyle.</title>
        <authorList>
            <person name="Chen S."/>
            <person name="Zhang G."/>
            <person name="Shao C."/>
            <person name="Huang Q."/>
            <person name="Liu G."/>
            <person name="Zhang P."/>
            <person name="Song W."/>
            <person name="An N."/>
            <person name="Chalopin D."/>
            <person name="Volff J.N."/>
            <person name="Hong Y."/>
            <person name="Li Q."/>
            <person name="Sha Z."/>
            <person name="Zhou H."/>
            <person name="Xie M."/>
            <person name="Yu Q."/>
            <person name="Liu Y."/>
            <person name="Xiang H."/>
            <person name="Wang N."/>
            <person name="Wu K."/>
            <person name="Yang C."/>
            <person name="Zhou Q."/>
            <person name="Liao X."/>
            <person name="Yang L."/>
            <person name="Hu Q."/>
            <person name="Zhang J."/>
            <person name="Meng L."/>
            <person name="Jin L."/>
            <person name="Tian Y."/>
            <person name="Lian J."/>
            <person name="Yang J."/>
            <person name="Miao G."/>
            <person name="Liu S."/>
            <person name="Liang Z."/>
            <person name="Yan F."/>
            <person name="Li Y."/>
            <person name="Sun B."/>
            <person name="Zhang H."/>
            <person name="Zhang J."/>
            <person name="Zhu Y."/>
            <person name="Du M."/>
            <person name="Zhao Y."/>
            <person name="Schartl M."/>
            <person name="Tang Q."/>
            <person name="Wang J."/>
        </authorList>
    </citation>
    <scope>NUCLEOTIDE SEQUENCE</scope>
</reference>
<evidence type="ECO:0000313" key="2">
    <source>
        <dbReference type="Proteomes" id="UP000265120"/>
    </source>
</evidence>
<dbReference type="AlphaFoldDB" id="A0A3P8UEM6"/>
<accession>A0A3P8UEM6</accession>
<keyword evidence="2" id="KW-1185">Reference proteome</keyword>
<dbReference type="Proteomes" id="UP000265120">
    <property type="component" value="Chromosome 13"/>
</dbReference>
<dbReference type="GeneTree" id="ENSGT00690000103873"/>
<dbReference type="Ensembl" id="ENSCSET00000001714.1">
    <property type="protein sequence ID" value="ENSCSEP00000001683.1"/>
    <property type="gene ID" value="ENSCSEG00000001144.1"/>
</dbReference>
<dbReference type="OMA" id="SRRMMNQ"/>
<evidence type="ECO:0000313" key="1">
    <source>
        <dbReference type="Ensembl" id="ENSCSEP00000001683.1"/>
    </source>
</evidence>
<proteinExistence type="predicted"/>
<reference evidence="1" key="2">
    <citation type="submission" date="2025-08" db="UniProtKB">
        <authorList>
            <consortium name="Ensembl"/>
        </authorList>
    </citation>
    <scope>IDENTIFICATION</scope>
</reference>
<sequence length="104" mass="11709">LQIKLFFVSCVKLRMKRPLEGMSSWLGPISHSGVRVTLGDGRQFLVHKGDGYGISSQTVVTDARHMSRNWEGTKTVSDFVREGGPDYNLLLDNCHLGSRRMMNQ</sequence>
<dbReference type="InParanoid" id="A0A3P8UEM6"/>